<dbReference type="AlphaFoldDB" id="A0AAV3PVQ9"/>
<protein>
    <submittedName>
        <fullName evidence="2">Uncharacterized protein</fullName>
    </submittedName>
</protein>
<evidence type="ECO:0000313" key="2">
    <source>
        <dbReference type="EMBL" id="GAA0155740.1"/>
    </source>
</evidence>
<dbReference type="EMBL" id="BAABME010019008">
    <property type="protein sequence ID" value="GAA0155740.1"/>
    <property type="molecule type" value="Genomic_DNA"/>
</dbReference>
<feature type="region of interest" description="Disordered" evidence="1">
    <location>
        <begin position="1"/>
        <end position="62"/>
    </location>
</feature>
<evidence type="ECO:0000256" key="1">
    <source>
        <dbReference type="SAM" id="MobiDB-lite"/>
    </source>
</evidence>
<dbReference type="Proteomes" id="UP001454036">
    <property type="component" value="Unassembled WGS sequence"/>
</dbReference>
<evidence type="ECO:0000313" key="3">
    <source>
        <dbReference type="Proteomes" id="UP001454036"/>
    </source>
</evidence>
<comment type="caution">
    <text evidence="2">The sequence shown here is derived from an EMBL/GenBank/DDBJ whole genome shotgun (WGS) entry which is preliminary data.</text>
</comment>
<feature type="compositionally biased region" description="Polar residues" evidence="1">
    <location>
        <begin position="46"/>
        <end position="59"/>
    </location>
</feature>
<proteinExistence type="predicted"/>
<organism evidence="2 3">
    <name type="scientific">Lithospermum erythrorhizon</name>
    <name type="common">Purple gromwell</name>
    <name type="synonym">Lithospermum officinale var. erythrorhizon</name>
    <dbReference type="NCBI Taxonomy" id="34254"/>
    <lineage>
        <taxon>Eukaryota</taxon>
        <taxon>Viridiplantae</taxon>
        <taxon>Streptophyta</taxon>
        <taxon>Embryophyta</taxon>
        <taxon>Tracheophyta</taxon>
        <taxon>Spermatophyta</taxon>
        <taxon>Magnoliopsida</taxon>
        <taxon>eudicotyledons</taxon>
        <taxon>Gunneridae</taxon>
        <taxon>Pentapetalae</taxon>
        <taxon>asterids</taxon>
        <taxon>lamiids</taxon>
        <taxon>Boraginales</taxon>
        <taxon>Boraginaceae</taxon>
        <taxon>Boraginoideae</taxon>
        <taxon>Lithospermeae</taxon>
        <taxon>Lithospermum</taxon>
    </lineage>
</organism>
<reference evidence="2 3" key="1">
    <citation type="submission" date="2024-01" db="EMBL/GenBank/DDBJ databases">
        <title>The complete chloroplast genome sequence of Lithospermum erythrorhizon: insights into the phylogenetic relationship among Boraginaceae species and the maternal lineages of purple gromwells.</title>
        <authorList>
            <person name="Okada T."/>
            <person name="Watanabe K."/>
        </authorList>
    </citation>
    <scope>NUCLEOTIDE SEQUENCE [LARGE SCALE GENOMIC DNA]</scope>
</reference>
<feature type="compositionally biased region" description="Basic and acidic residues" evidence="1">
    <location>
        <begin position="1"/>
        <end position="12"/>
    </location>
</feature>
<keyword evidence="3" id="KW-1185">Reference proteome</keyword>
<sequence length="97" mass="11062">MVNKHIKLENLQRKKGPSGDLREKLSRKDNQGRSKKPIWDRLCDSGVNSTKNPHASNSQREFDFPSASCCNINRMISLVGPHQERLNQELIYASKQG</sequence>
<accession>A0AAV3PVQ9</accession>
<gene>
    <name evidence="2" type="ORF">LIER_38142</name>
</gene>
<feature type="compositionally biased region" description="Basic and acidic residues" evidence="1">
    <location>
        <begin position="20"/>
        <end position="43"/>
    </location>
</feature>
<name>A0AAV3PVQ9_LITER</name>